<evidence type="ECO:0000313" key="2">
    <source>
        <dbReference type="EMBL" id="SVA41587.1"/>
    </source>
</evidence>
<gene>
    <name evidence="2" type="ORF">METZ01_LOCUS94441</name>
</gene>
<evidence type="ECO:0000259" key="1">
    <source>
        <dbReference type="Pfam" id="PF08240"/>
    </source>
</evidence>
<proteinExistence type="predicted"/>
<dbReference type="SUPFAM" id="SSF51735">
    <property type="entry name" value="NAD(P)-binding Rossmann-fold domains"/>
    <property type="match status" value="1"/>
</dbReference>
<dbReference type="GO" id="GO:0043957">
    <property type="term" value="F:acryloyl-CoA reductase (NADPH) activity"/>
    <property type="evidence" value="ECO:0007669"/>
    <property type="project" value="TreeGrafter"/>
</dbReference>
<dbReference type="PANTHER" id="PTHR43677">
    <property type="entry name" value="SHORT-CHAIN DEHYDROGENASE/REDUCTASE"/>
    <property type="match status" value="1"/>
</dbReference>
<protein>
    <recommendedName>
        <fullName evidence="1">Alcohol dehydrogenase-like N-terminal domain-containing protein</fullName>
    </recommendedName>
</protein>
<dbReference type="Pfam" id="PF08240">
    <property type="entry name" value="ADH_N"/>
    <property type="match status" value="1"/>
</dbReference>
<dbReference type="PANTHER" id="PTHR43677:SF1">
    <property type="entry name" value="ACRYLYL-COA REDUCTASE ACUI-RELATED"/>
    <property type="match status" value="1"/>
</dbReference>
<sequence length="218" mass="23289">MTDKFQALMIDKKEDEQSVNFVKISEDELMEGNVLVDVTHSSLNYKDGLALTGAPGVVRSFPMIAGIDFSGIVKASEDEKFSQGDRVVLNGYGLSENHFGGYSERARVKSDHLLKLPDNISNKQAMAIGTAGYTAMLCILGLEDWGIKPEDGKILVTGASGGVGSVAVSILSTLGFQVVASTGRLNETEYLTGLGATSVIDRSELSEPSRPLGKEIWA</sequence>
<dbReference type="AlphaFoldDB" id="A0A381VPP0"/>
<reference evidence="2" key="1">
    <citation type="submission" date="2018-05" db="EMBL/GenBank/DDBJ databases">
        <authorList>
            <person name="Lanie J.A."/>
            <person name="Ng W.-L."/>
            <person name="Kazmierczak K.M."/>
            <person name="Andrzejewski T.M."/>
            <person name="Davidsen T.M."/>
            <person name="Wayne K.J."/>
            <person name="Tettelin H."/>
            <person name="Glass J.I."/>
            <person name="Rusch D."/>
            <person name="Podicherti R."/>
            <person name="Tsui H.-C.T."/>
            <person name="Winkler M.E."/>
        </authorList>
    </citation>
    <scope>NUCLEOTIDE SEQUENCE</scope>
</reference>
<dbReference type="InterPro" id="IPR051397">
    <property type="entry name" value="Zn-ADH-like_protein"/>
</dbReference>
<dbReference type="SUPFAM" id="SSF50129">
    <property type="entry name" value="GroES-like"/>
    <property type="match status" value="1"/>
</dbReference>
<dbReference type="EMBL" id="UINC01009267">
    <property type="protein sequence ID" value="SVA41587.1"/>
    <property type="molecule type" value="Genomic_DNA"/>
</dbReference>
<dbReference type="Gene3D" id="3.90.180.10">
    <property type="entry name" value="Medium-chain alcohol dehydrogenases, catalytic domain"/>
    <property type="match status" value="1"/>
</dbReference>
<feature type="non-terminal residue" evidence="2">
    <location>
        <position position="218"/>
    </location>
</feature>
<dbReference type="InterPro" id="IPR013154">
    <property type="entry name" value="ADH-like_N"/>
</dbReference>
<accession>A0A381VPP0</accession>
<feature type="domain" description="Alcohol dehydrogenase-like N-terminal" evidence="1">
    <location>
        <begin position="31"/>
        <end position="118"/>
    </location>
</feature>
<organism evidence="2">
    <name type="scientific">marine metagenome</name>
    <dbReference type="NCBI Taxonomy" id="408172"/>
    <lineage>
        <taxon>unclassified sequences</taxon>
        <taxon>metagenomes</taxon>
        <taxon>ecological metagenomes</taxon>
    </lineage>
</organism>
<dbReference type="InterPro" id="IPR036291">
    <property type="entry name" value="NAD(P)-bd_dom_sf"/>
</dbReference>
<dbReference type="Gene3D" id="3.40.50.720">
    <property type="entry name" value="NAD(P)-binding Rossmann-like Domain"/>
    <property type="match status" value="1"/>
</dbReference>
<name>A0A381VPP0_9ZZZZ</name>
<dbReference type="InterPro" id="IPR011032">
    <property type="entry name" value="GroES-like_sf"/>
</dbReference>